<sequence>MSVATVVAAAAAFASLQYVDATFRMQQEQHEADVHDRERRYIDMVSASYNPMTAEPDEVISIDNTGFAPVEAFLVYSMHVVEDGAWPDAVAALDEEFFSAGPVNPVIAQVDSTVPGCSSITMPELDWGHLDRIQGADRFDIEMFFAGFAVVDPAGAWWFSTGGGDFRPGIGGTTRDLPADARDIYREAAFHSVPQDIDLTEIREGVACSAPS</sequence>
<evidence type="ECO:0000313" key="2">
    <source>
        <dbReference type="Proteomes" id="UP000237846"/>
    </source>
</evidence>
<name>A0A2T0QF66_9ACTN</name>
<reference evidence="1 2" key="1">
    <citation type="submission" date="2018-03" db="EMBL/GenBank/DDBJ databases">
        <title>Genomic Encyclopedia of Archaeal and Bacterial Type Strains, Phase II (KMG-II): from individual species to whole genera.</title>
        <authorList>
            <person name="Goeker M."/>
        </authorList>
    </citation>
    <scope>NUCLEOTIDE SEQUENCE [LARGE SCALE GENOMIC DNA]</scope>
    <source>
        <strain evidence="1 2">DSM 45601</strain>
    </source>
</reference>
<protein>
    <submittedName>
        <fullName evidence="1">Uncharacterized protein</fullName>
    </submittedName>
</protein>
<dbReference type="Proteomes" id="UP000237846">
    <property type="component" value="Unassembled WGS sequence"/>
</dbReference>
<evidence type="ECO:0000313" key="1">
    <source>
        <dbReference type="EMBL" id="PRY02574.1"/>
    </source>
</evidence>
<gene>
    <name evidence="1" type="ORF">CLV72_1011176</name>
</gene>
<dbReference type="AlphaFoldDB" id="A0A2T0QF66"/>
<dbReference type="EMBL" id="PVZC01000001">
    <property type="protein sequence ID" value="PRY02574.1"/>
    <property type="molecule type" value="Genomic_DNA"/>
</dbReference>
<comment type="caution">
    <text evidence="1">The sequence shown here is derived from an EMBL/GenBank/DDBJ whole genome shotgun (WGS) entry which is preliminary data.</text>
</comment>
<dbReference type="RefSeq" id="WP_106240371.1">
    <property type="nucleotide sequence ID" value="NZ_PVZC01000001.1"/>
</dbReference>
<keyword evidence="2" id="KW-1185">Reference proteome</keyword>
<organism evidence="1 2">
    <name type="scientific">Allonocardiopsis opalescens</name>
    <dbReference type="NCBI Taxonomy" id="1144618"/>
    <lineage>
        <taxon>Bacteria</taxon>
        <taxon>Bacillati</taxon>
        <taxon>Actinomycetota</taxon>
        <taxon>Actinomycetes</taxon>
        <taxon>Streptosporangiales</taxon>
        <taxon>Allonocardiopsis</taxon>
    </lineage>
</organism>
<accession>A0A2T0QF66</accession>
<proteinExistence type="predicted"/>